<dbReference type="AlphaFoldDB" id="A0A832QV40"/>
<dbReference type="Gene3D" id="3.40.50.2300">
    <property type="match status" value="2"/>
</dbReference>
<evidence type="ECO:0000259" key="4">
    <source>
        <dbReference type="PROSITE" id="PS50932"/>
    </source>
</evidence>
<dbReference type="InterPro" id="IPR046335">
    <property type="entry name" value="LacI/GalR-like_sensor"/>
</dbReference>
<evidence type="ECO:0000256" key="1">
    <source>
        <dbReference type="ARBA" id="ARBA00023015"/>
    </source>
</evidence>
<keyword evidence="2" id="KW-0238">DNA-binding</keyword>
<dbReference type="PANTHER" id="PTHR30146">
    <property type="entry name" value="LACI-RELATED TRANSCRIPTIONAL REPRESSOR"/>
    <property type="match status" value="1"/>
</dbReference>
<dbReference type="PROSITE" id="PS50932">
    <property type="entry name" value="HTH_LACI_2"/>
    <property type="match status" value="1"/>
</dbReference>
<comment type="caution">
    <text evidence="5">The sequence shown here is derived from an EMBL/GenBank/DDBJ whole genome shotgun (WGS) entry which is preliminary data.</text>
</comment>
<dbReference type="SUPFAM" id="SSF53822">
    <property type="entry name" value="Periplasmic binding protein-like I"/>
    <property type="match status" value="1"/>
</dbReference>
<dbReference type="Pfam" id="PF13377">
    <property type="entry name" value="Peripla_BP_3"/>
    <property type="match status" value="1"/>
</dbReference>
<proteinExistence type="predicted"/>
<sequence>MGLRDLSGKGQDMARTPTIREVAKLAKVSIGTVSRVINEATDVTPHIRKAVESAIEELGYVPNAAAKSMRMGRSRTVGCILREINIAQLGGFVSTAQNAFMEAGYALLIANSEGRRQREIELLRSFSSGQVDGVLMGPYTPIEGEFEEILRDLPVPLVMIDRDQPAWCEAVYADHEGGTHKATSHLLRLGHRRIAILTGPRQLHPGAARVRGFLQAHADMGIEADPQLIVAESFLRDHAYRATSSLLGLSKPPTAIIAGGIDMLSGVLRAIRTRGLSIPDDISVVGSGRNDLSDLHQPPIGVVSWDQNEVGATAASLLLDLITHGKREEPRRVIIPTSFDPQGSCMPPRQAEGWD</sequence>
<dbReference type="InterPro" id="IPR000843">
    <property type="entry name" value="HTH_LacI"/>
</dbReference>
<protein>
    <submittedName>
        <fullName evidence="5">LacI family transcriptional regulator</fullName>
    </submittedName>
</protein>
<dbReference type="SUPFAM" id="SSF47413">
    <property type="entry name" value="lambda repressor-like DNA-binding domains"/>
    <property type="match status" value="1"/>
</dbReference>
<keyword evidence="1" id="KW-0805">Transcription regulation</keyword>
<dbReference type="InterPro" id="IPR010982">
    <property type="entry name" value="Lambda_DNA-bd_dom_sf"/>
</dbReference>
<name>A0A832QV40_9RHOB</name>
<dbReference type="Pfam" id="PF00356">
    <property type="entry name" value="LacI"/>
    <property type="match status" value="1"/>
</dbReference>
<feature type="domain" description="HTH lacI-type" evidence="4">
    <location>
        <begin position="17"/>
        <end position="71"/>
    </location>
</feature>
<evidence type="ECO:0000313" key="6">
    <source>
        <dbReference type="Proteomes" id="UP000580830"/>
    </source>
</evidence>
<dbReference type="Proteomes" id="UP000580830">
    <property type="component" value="Unassembled WGS sequence"/>
</dbReference>
<dbReference type="PANTHER" id="PTHR30146:SF138">
    <property type="entry name" value="TRANSCRIPTIONAL REGULATORY PROTEIN"/>
    <property type="match status" value="1"/>
</dbReference>
<gene>
    <name evidence="5" type="ORF">GXX24_01180</name>
</gene>
<dbReference type="SMART" id="SM00354">
    <property type="entry name" value="HTH_LACI"/>
    <property type="match status" value="1"/>
</dbReference>
<dbReference type="CDD" id="cd01392">
    <property type="entry name" value="HTH_LacI"/>
    <property type="match status" value="1"/>
</dbReference>
<dbReference type="EMBL" id="DULP01000017">
    <property type="protein sequence ID" value="HHW32746.1"/>
    <property type="molecule type" value="Genomic_DNA"/>
</dbReference>
<dbReference type="InterPro" id="IPR028082">
    <property type="entry name" value="Peripla_BP_I"/>
</dbReference>
<organism evidence="5 6">
    <name type="scientific">Paracoccus solventivorans</name>
    <dbReference type="NCBI Taxonomy" id="53463"/>
    <lineage>
        <taxon>Bacteria</taxon>
        <taxon>Pseudomonadati</taxon>
        <taxon>Pseudomonadota</taxon>
        <taxon>Alphaproteobacteria</taxon>
        <taxon>Rhodobacterales</taxon>
        <taxon>Paracoccaceae</taxon>
        <taxon>Paracoccus</taxon>
    </lineage>
</organism>
<dbReference type="Gene3D" id="1.10.260.40">
    <property type="entry name" value="lambda repressor-like DNA-binding domains"/>
    <property type="match status" value="1"/>
</dbReference>
<reference evidence="5 6" key="1">
    <citation type="journal article" date="2020" name="Biotechnol. Biofuels">
        <title>New insights from the biogas microbiome by comprehensive genome-resolved metagenomics of nearly 1600 species originating from multiple anaerobic digesters.</title>
        <authorList>
            <person name="Campanaro S."/>
            <person name="Treu L."/>
            <person name="Rodriguez-R L.M."/>
            <person name="Kovalovszki A."/>
            <person name="Ziels R.M."/>
            <person name="Maus I."/>
            <person name="Zhu X."/>
            <person name="Kougias P.G."/>
            <person name="Basile A."/>
            <person name="Luo G."/>
            <person name="Schluter A."/>
            <person name="Konstantinidis K.T."/>
            <person name="Angelidaki I."/>
        </authorList>
    </citation>
    <scope>NUCLEOTIDE SEQUENCE [LARGE SCALE GENOMIC DNA]</scope>
    <source>
        <strain evidence="5">AS04akNAM_125</strain>
    </source>
</reference>
<evidence type="ECO:0000313" key="5">
    <source>
        <dbReference type="EMBL" id="HHW32746.1"/>
    </source>
</evidence>
<dbReference type="GO" id="GO:0000976">
    <property type="term" value="F:transcription cis-regulatory region binding"/>
    <property type="evidence" value="ECO:0007669"/>
    <property type="project" value="TreeGrafter"/>
</dbReference>
<keyword evidence="3" id="KW-0804">Transcription</keyword>
<evidence type="ECO:0000256" key="2">
    <source>
        <dbReference type="ARBA" id="ARBA00023125"/>
    </source>
</evidence>
<accession>A0A832QV40</accession>
<dbReference type="PROSITE" id="PS00356">
    <property type="entry name" value="HTH_LACI_1"/>
    <property type="match status" value="1"/>
</dbReference>
<dbReference type="GO" id="GO:0003700">
    <property type="term" value="F:DNA-binding transcription factor activity"/>
    <property type="evidence" value="ECO:0007669"/>
    <property type="project" value="TreeGrafter"/>
</dbReference>
<evidence type="ECO:0000256" key="3">
    <source>
        <dbReference type="ARBA" id="ARBA00023163"/>
    </source>
</evidence>